<organism evidence="2 3">
    <name type="scientific">Meiothermus hypogaeus NBRC 106114</name>
    <dbReference type="NCBI Taxonomy" id="1227553"/>
    <lineage>
        <taxon>Bacteria</taxon>
        <taxon>Thermotogati</taxon>
        <taxon>Deinococcota</taxon>
        <taxon>Deinococci</taxon>
        <taxon>Thermales</taxon>
        <taxon>Thermaceae</taxon>
        <taxon>Meiothermus</taxon>
    </lineage>
</organism>
<proteinExistence type="predicted"/>
<protein>
    <recommendedName>
        <fullName evidence="4">Outer membrane protein beta-barrel domain-containing protein</fullName>
    </recommendedName>
</protein>
<feature type="signal peptide" evidence="1">
    <location>
        <begin position="1"/>
        <end position="16"/>
    </location>
</feature>
<name>A0A511QY00_9DEIN</name>
<dbReference type="OrthoDB" id="25856at2"/>
<evidence type="ECO:0000313" key="2">
    <source>
        <dbReference type="EMBL" id="GEM82260.1"/>
    </source>
</evidence>
<dbReference type="RefSeq" id="WP_119340109.1">
    <property type="nucleotide sequence ID" value="NZ_BJXL01000007.1"/>
</dbReference>
<dbReference type="EMBL" id="BJXL01000007">
    <property type="protein sequence ID" value="GEM82260.1"/>
    <property type="molecule type" value="Genomic_DNA"/>
</dbReference>
<keyword evidence="1" id="KW-0732">Signal</keyword>
<gene>
    <name evidence="2" type="ORF">MHY01S_04260</name>
</gene>
<evidence type="ECO:0000313" key="3">
    <source>
        <dbReference type="Proteomes" id="UP000321197"/>
    </source>
</evidence>
<dbReference type="AlphaFoldDB" id="A0A511QY00"/>
<dbReference type="Proteomes" id="UP000321197">
    <property type="component" value="Unassembled WGS sequence"/>
</dbReference>
<feature type="chain" id="PRO_5021781909" description="Outer membrane protein beta-barrel domain-containing protein" evidence="1">
    <location>
        <begin position="17"/>
        <end position="213"/>
    </location>
</feature>
<reference evidence="2 3" key="1">
    <citation type="submission" date="2019-07" db="EMBL/GenBank/DDBJ databases">
        <title>Whole genome shotgun sequence of Meiothermus hypogaeus NBRC 106114.</title>
        <authorList>
            <person name="Hosoyama A."/>
            <person name="Uohara A."/>
            <person name="Ohji S."/>
            <person name="Ichikawa N."/>
        </authorList>
    </citation>
    <scope>NUCLEOTIDE SEQUENCE [LARGE SCALE GENOMIC DNA]</scope>
    <source>
        <strain evidence="2 3">NBRC 106114</strain>
    </source>
</reference>
<accession>A0A511QY00</accession>
<sequence length="213" mass="23362">MRGCFALLVLLGNAVAQSLGLQISLGLTSNAPTDLRVVQQGYPSTVVEGVRFEGRDLEGFPYYTVRLWYGERVGLRYELELIHQKLYFAAAERNGGIFEQFNVTDGFNYVLFNLAYALEAGPLRVVPRVGLGALVVHPETMVRGQGWGVDGDPRWYHLGGLGGQWAVGLEAPWVVTPGLEGKLTIGYSRLNIAGGYAEGWFRSLHGTFGLGWP</sequence>
<evidence type="ECO:0008006" key="4">
    <source>
        <dbReference type="Google" id="ProtNLM"/>
    </source>
</evidence>
<comment type="caution">
    <text evidence="2">The sequence shown here is derived from an EMBL/GenBank/DDBJ whole genome shotgun (WGS) entry which is preliminary data.</text>
</comment>
<evidence type="ECO:0000256" key="1">
    <source>
        <dbReference type="SAM" id="SignalP"/>
    </source>
</evidence>